<accession>A0A5N7MAS6</accession>
<proteinExistence type="inferred from homology"/>
<comment type="similarity">
    <text evidence="1">Belongs to the ParB family.</text>
</comment>
<protein>
    <submittedName>
        <fullName evidence="4">ParB/RepB/Spo0J family partition protein</fullName>
    </submittedName>
</protein>
<dbReference type="GO" id="GO:0005694">
    <property type="term" value="C:chromosome"/>
    <property type="evidence" value="ECO:0007669"/>
    <property type="project" value="TreeGrafter"/>
</dbReference>
<keyword evidence="5" id="KW-1185">Reference proteome</keyword>
<dbReference type="SUPFAM" id="SSF109709">
    <property type="entry name" value="KorB DNA-binding domain-like"/>
    <property type="match status" value="1"/>
</dbReference>
<dbReference type="NCBIfam" id="TIGR00180">
    <property type="entry name" value="parB_part"/>
    <property type="match status" value="1"/>
</dbReference>
<evidence type="ECO:0000313" key="4">
    <source>
        <dbReference type="EMBL" id="MPR23857.1"/>
    </source>
</evidence>
<dbReference type="InterPro" id="IPR036086">
    <property type="entry name" value="ParB/Sulfiredoxin_sf"/>
</dbReference>
<evidence type="ECO:0000256" key="1">
    <source>
        <dbReference type="ARBA" id="ARBA00006295"/>
    </source>
</evidence>
<reference evidence="4 5" key="1">
    <citation type="journal article" date="2019" name="Syst. Appl. Microbiol.">
        <title>Microvirga tunisiensis sp. nov., a root nodule symbiotic bacterium isolated from Lupinus micranthus and L. luteus grown in Northern Tunisia.</title>
        <authorList>
            <person name="Msaddak A."/>
            <person name="Rejili M."/>
            <person name="Duran D."/>
            <person name="Mars M."/>
            <person name="Palacios J.M."/>
            <person name="Ruiz-Argueso T."/>
            <person name="Rey L."/>
            <person name="Imperial J."/>
        </authorList>
    </citation>
    <scope>NUCLEOTIDE SEQUENCE [LARGE SCALE GENOMIC DNA]</scope>
    <source>
        <strain evidence="4 5">Lmie10</strain>
    </source>
</reference>
<dbReference type="OrthoDB" id="9813122at2"/>
<dbReference type="Proteomes" id="UP000403266">
    <property type="component" value="Unassembled WGS sequence"/>
</dbReference>
<dbReference type="GO" id="GO:0003677">
    <property type="term" value="F:DNA binding"/>
    <property type="evidence" value="ECO:0007669"/>
    <property type="project" value="InterPro"/>
</dbReference>
<name>A0A5N7MAS6_9HYPH</name>
<gene>
    <name evidence="4" type="ORF">FS320_01130</name>
</gene>
<feature type="compositionally biased region" description="Low complexity" evidence="2">
    <location>
        <begin position="9"/>
        <end position="22"/>
    </location>
</feature>
<dbReference type="RefSeq" id="WP_152708754.1">
    <property type="nucleotide sequence ID" value="NZ_VOSJ01000001.1"/>
</dbReference>
<dbReference type="Gene3D" id="1.10.10.2830">
    <property type="match status" value="1"/>
</dbReference>
<organism evidence="4 5">
    <name type="scientific">Microvirga tunisiensis</name>
    <dbReference type="NCBI Taxonomy" id="2108360"/>
    <lineage>
        <taxon>Bacteria</taxon>
        <taxon>Pseudomonadati</taxon>
        <taxon>Pseudomonadota</taxon>
        <taxon>Alphaproteobacteria</taxon>
        <taxon>Hyphomicrobiales</taxon>
        <taxon>Methylobacteriaceae</taxon>
        <taxon>Microvirga</taxon>
    </lineage>
</organism>
<dbReference type="Pfam" id="PF02195">
    <property type="entry name" value="ParB_N"/>
    <property type="match status" value="1"/>
</dbReference>
<dbReference type="PANTHER" id="PTHR33375:SF7">
    <property type="entry name" value="CHROMOSOME 2-PARTITIONING PROTEIN PARB-RELATED"/>
    <property type="match status" value="1"/>
</dbReference>
<dbReference type="EMBL" id="VOSK01000001">
    <property type="protein sequence ID" value="MPR23857.1"/>
    <property type="molecule type" value="Genomic_DNA"/>
</dbReference>
<dbReference type="SMART" id="SM00470">
    <property type="entry name" value="ParB"/>
    <property type="match status" value="1"/>
</dbReference>
<evidence type="ECO:0000256" key="2">
    <source>
        <dbReference type="SAM" id="MobiDB-lite"/>
    </source>
</evidence>
<dbReference type="InterPro" id="IPR041468">
    <property type="entry name" value="HTH_ParB/Spo0J"/>
</dbReference>
<dbReference type="Pfam" id="PF17762">
    <property type="entry name" value="HTH_ParB"/>
    <property type="match status" value="1"/>
</dbReference>
<dbReference type="AlphaFoldDB" id="A0A5N7MAS6"/>
<dbReference type="PANTHER" id="PTHR33375">
    <property type="entry name" value="CHROMOSOME-PARTITIONING PROTEIN PARB-RELATED"/>
    <property type="match status" value="1"/>
</dbReference>
<dbReference type="SUPFAM" id="SSF110849">
    <property type="entry name" value="ParB/Sulfiredoxin"/>
    <property type="match status" value="1"/>
</dbReference>
<dbReference type="InterPro" id="IPR003115">
    <property type="entry name" value="ParB_N"/>
</dbReference>
<dbReference type="Gene3D" id="3.90.1530.30">
    <property type="match status" value="1"/>
</dbReference>
<dbReference type="CDD" id="cd16406">
    <property type="entry name" value="ParB_N_like"/>
    <property type="match status" value="1"/>
</dbReference>
<dbReference type="InterPro" id="IPR004437">
    <property type="entry name" value="ParB/RepB/Spo0J"/>
</dbReference>
<dbReference type="GO" id="GO:0007059">
    <property type="term" value="P:chromosome segregation"/>
    <property type="evidence" value="ECO:0007669"/>
    <property type="project" value="TreeGrafter"/>
</dbReference>
<sequence length="589" mass="65086">MTAQHTAPSTTTTKTRVSSSKKNQIPAAAAAHVSDTRDIPLSQLIEWNNNPRRTRNEAHEDSLGDSIISQGLIQNLVVRPKGDIYEVFVGFSRYRGMKRKVESGELSPDFPVRCHIADVDDTTAFLIATAENIHRQSMNPIEECEAIAHLTEKMDVRDVARTVGLKPNDVAERMHVAKLDSEVKQMVIEGKRRLEWAKAMVRAGDTIRKEIMNAISKAESSYVSVQQINALLRQAHIPAKNAIFDVKISGISVQQDLIEEHEGLITDRDAFWQAQNVAIEKLQADLEREGHARVDILRGEPFRDWEYETAPGNDGCIAVIEVANDGLVTVHRDLIKRGQTAAQISMASGDDDDEDEAAGDDENFSVFTADASSVGEVDTTSITTEPPNQKAAEYFAKLRTASAAGIVASDNRLTAAIMLAALLGDRTIGLDWALQERTSDLLLESYRTRVMAANQDALAYALSLDETDLQEALNECVAVRLRHNVGRKPTFLPDSIVSRVLNRAKDEGYSLRETWTPDNEFLSTLTTQELRGLTSELLDPDEAGDVTHASKSDLVPLLAEAFNDAKEGTGRLRATTELRLNAWIPDYVF</sequence>
<dbReference type="InterPro" id="IPR050336">
    <property type="entry name" value="Chromosome_partition/occlusion"/>
</dbReference>
<feature type="domain" description="ParB-like N-terminal" evidence="3">
    <location>
        <begin position="37"/>
        <end position="133"/>
    </location>
</feature>
<feature type="region of interest" description="Disordered" evidence="2">
    <location>
        <begin position="1"/>
        <end position="32"/>
    </location>
</feature>
<evidence type="ECO:0000259" key="3">
    <source>
        <dbReference type="SMART" id="SM00470"/>
    </source>
</evidence>
<comment type="caution">
    <text evidence="4">The sequence shown here is derived from an EMBL/GenBank/DDBJ whole genome shotgun (WGS) entry which is preliminary data.</text>
</comment>
<evidence type="ECO:0000313" key="5">
    <source>
        <dbReference type="Proteomes" id="UP000403266"/>
    </source>
</evidence>